<dbReference type="PRINTS" id="PR00463">
    <property type="entry name" value="EP450I"/>
</dbReference>
<accession>A0A9W4NML5</accession>
<gene>
    <name evidence="9" type="ORF">PSALAMII_LOCUS6789</name>
</gene>
<evidence type="ECO:0000313" key="10">
    <source>
        <dbReference type="Proteomes" id="UP001152646"/>
    </source>
</evidence>
<dbReference type="PRINTS" id="PR00385">
    <property type="entry name" value="P450"/>
</dbReference>
<protein>
    <submittedName>
        <fullName evidence="9">Uncharacterized protein</fullName>
    </submittedName>
</protein>
<comment type="caution">
    <text evidence="9">The sequence shown here is derived from an EMBL/GenBank/DDBJ whole genome shotgun (WGS) entry which is preliminary data.</text>
</comment>
<dbReference type="GO" id="GO:0005506">
    <property type="term" value="F:iron ion binding"/>
    <property type="evidence" value="ECO:0007669"/>
    <property type="project" value="InterPro"/>
</dbReference>
<dbReference type="EMBL" id="CAJVPA010000193">
    <property type="protein sequence ID" value="CAG8388217.1"/>
    <property type="molecule type" value="Genomic_DNA"/>
</dbReference>
<name>A0A9W4NML5_9EURO</name>
<dbReference type="GO" id="GO:0043386">
    <property type="term" value="P:mycotoxin biosynthetic process"/>
    <property type="evidence" value="ECO:0007669"/>
    <property type="project" value="UniProtKB-ARBA"/>
</dbReference>
<comment type="cofactor">
    <cofactor evidence="1 8">
        <name>heme</name>
        <dbReference type="ChEBI" id="CHEBI:30413"/>
    </cofactor>
</comment>
<dbReference type="GO" id="GO:0016705">
    <property type="term" value="F:oxidoreductase activity, acting on paired donors, with incorporation or reduction of molecular oxygen"/>
    <property type="evidence" value="ECO:0007669"/>
    <property type="project" value="InterPro"/>
</dbReference>
<dbReference type="OrthoDB" id="3945418at2759"/>
<keyword evidence="6 8" id="KW-0408">Iron</keyword>
<dbReference type="Gene3D" id="1.10.630.10">
    <property type="entry name" value="Cytochrome P450"/>
    <property type="match status" value="1"/>
</dbReference>
<reference evidence="9" key="1">
    <citation type="submission" date="2021-07" db="EMBL/GenBank/DDBJ databases">
        <authorList>
            <person name="Branca A.L. A."/>
        </authorList>
    </citation>
    <scope>NUCLEOTIDE SEQUENCE</scope>
</reference>
<evidence type="ECO:0000256" key="1">
    <source>
        <dbReference type="ARBA" id="ARBA00001971"/>
    </source>
</evidence>
<dbReference type="PANTHER" id="PTHR24305:SF210">
    <property type="entry name" value="CYTOCHROME P450 MONOOXYGENASE ASQL-RELATED"/>
    <property type="match status" value="1"/>
</dbReference>
<dbReference type="AlphaFoldDB" id="A0A9W4NML5"/>
<dbReference type="InterPro" id="IPR001128">
    <property type="entry name" value="Cyt_P450"/>
</dbReference>
<evidence type="ECO:0000256" key="7">
    <source>
        <dbReference type="ARBA" id="ARBA00023033"/>
    </source>
</evidence>
<sequence length="264" mass="29764">MEKPIRSNVESSRLSVIEILMAHSLENTGKLPDLNYLTAEAFTFIDAGVDTAGRTLAAAVYFVLRDQTVQRKLQEELDSLSVWDSGNTEQIVRSVGKLPFLNAVIKEAHRIWPSLPGPLPRVVPPEGLQVGSYFIPKGVCYLSLLTLSSQDTDSLETIISATHHSMHFDEDVFPEPSEFKPERWLRDNRTDLDRYLTPYSRGSRACIGINLAQMELQLCLAILFYHLDMELCEPAPVTLDWKDHFVAEPTSQVLVRAKPRDRGL</sequence>
<dbReference type="Pfam" id="PF00067">
    <property type="entry name" value="p450"/>
    <property type="match status" value="2"/>
</dbReference>
<dbReference type="InterPro" id="IPR002401">
    <property type="entry name" value="Cyt_P450_E_grp-I"/>
</dbReference>
<dbReference type="Proteomes" id="UP001152646">
    <property type="component" value="Unassembled WGS sequence"/>
</dbReference>
<dbReference type="InterPro" id="IPR036396">
    <property type="entry name" value="Cyt_P450_sf"/>
</dbReference>
<comment type="similarity">
    <text evidence="2">Belongs to the cytochrome P450 family.</text>
</comment>
<evidence type="ECO:0000256" key="4">
    <source>
        <dbReference type="ARBA" id="ARBA00022723"/>
    </source>
</evidence>
<feature type="binding site" description="axial binding residue" evidence="8">
    <location>
        <position position="206"/>
    </location>
    <ligand>
        <name>heme</name>
        <dbReference type="ChEBI" id="CHEBI:30413"/>
    </ligand>
    <ligandPart>
        <name>Fe</name>
        <dbReference type="ChEBI" id="CHEBI:18248"/>
    </ligandPart>
</feature>
<dbReference type="InterPro" id="IPR050121">
    <property type="entry name" value="Cytochrome_P450_monoxygenase"/>
</dbReference>
<evidence type="ECO:0000256" key="2">
    <source>
        <dbReference type="ARBA" id="ARBA00010617"/>
    </source>
</evidence>
<keyword evidence="3 8" id="KW-0349">Heme</keyword>
<proteinExistence type="inferred from homology"/>
<dbReference type="SUPFAM" id="SSF48264">
    <property type="entry name" value="Cytochrome P450"/>
    <property type="match status" value="1"/>
</dbReference>
<organism evidence="9 10">
    <name type="scientific">Penicillium salamii</name>
    <dbReference type="NCBI Taxonomy" id="1612424"/>
    <lineage>
        <taxon>Eukaryota</taxon>
        <taxon>Fungi</taxon>
        <taxon>Dikarya</taxon>
        <taxon>Ascomycota</taxon>
        <taxon>Pezizomycotina</taxon>
        <taxon>Eurotiomycetes</taxon>
        <taxon>Eurotiomycetidae</taxon>
        <taxon>Eurotiales</taxon>
        <taxon>Aspergillaceae</taxon>
        <taxon>Penicillium</taxon>
    </lineage>
</organism>
<evidence type="ECO:0000256" key="8">
    <source>
        <dbReference type="PIRSR" id="PIRSR602401-1"/>
    </source>
</evidence>
<keyword evidence="5" id="KW-0560">Oxidoreductase</keyword>
<evidence type="ECO:0000256" key="3">
    <source>
        <dbReference type="ARBA" id="ARBA00022617"/>
    </source>
</evidence>
<evidence type="ECO:0000256" key="5">
    <source>
        <dbReference type="ARBA" id="ARBA00023002"/>
    </source>
</evidence>
<keyword evidence="4 8" id="KW-0479">Metal-binding</keyword>
<dbReference type="GO" id="GO:0020037">
    <property type="term" value="F:heme binding"/>
    <property type="evidence" value="ECO:0007669"/>
    <property type="project" value="InterPro"/>
</dbReference>
<evidence type="ECO:0000313" key="9">
    <source>
        <dbReference type="EMBL" id="CAG8388217.1"/>
    </source>
</evidence>
<evidence type="ECO:0000256" key="6">
    <source>
        <dbReference type="ARBA" id="ARBA00023004"/>
    </source>
</evidence>
<keyword evidence="7" id="KW-0503">Monooxygenase</keyword>
<dbReference type="GO" id="GO:0004497">
    <property type="term" value="F:monooxygenase activity"/>
    <property type="evidence" value="ECO:0007669"/>
    <property type="project" value="UniProtKB-KW"/>
</dbReference>
<dbReference type="PANTHER" id="PTHR24305">
    <property type="entry name" value="CYTOCHROME P450"/>
    <property type="match status" value="1"/>
</dbReference>